<sequence>MQFVEVEKLCYYIEKQSRCLDVVLFGGNVQRRKPDLSTSITLEEDSNDFVMTLLHGHRQWGEAILGGQTLVGSVGQKETHHSIVVLLGSHVEWSESILGLHIYGGIVLQQ</sequence>
<proteinExistence type="evidence at transcript level"/>
<evidence type="ECO:0000313" key="1">
    <source>
        <dbReference type="EMBL" id="AAL89832.1"/>
    </source>
</evidence>
<name>Q8T4I6_DROME</name>
<dbReference type="EMBL" id="AY084094">
    <property type="protein sequence ID" value="AAL89832.1"/>
    <property type="molecule type" value="mRNA"/>
</dbReference>
<reference evidence="1" key="1">
    <citation type="submission" date="2002-03" db="EMBL/GenBank/DDBJ databases">
        <authorList>
            <person name="Stapleton M."/>
            <person name="Brokstein P."/>
            <person name="Hong L."/>
            <person name="Agbayani A."/>
            <person name="Carlson J."/>
            <person name="Champe M."/>
            <person name="Chavez C."/>
            <person name="Dorsett V."/>
            <person name="Dresnek D."/>
            <person name="Farfan D."/>
            <person name="Frise E."/>
            <person name="George R."/>
            <person name="Gonzalez M."/>
            <person name="Guarin H."/>
            <person name="Kronmiller B."/>
            <person name="Li P."/>
            <person name="Liao G."/>
            <person name="Miranda A."/>
            <person name="Mungall C.J."/>
            <person name="Nunoo J."/>
            <person name="Pacleb J."/>
            <person name="Paragas V."/>
            <person name="Park S."/>
            <person name="Patel S."/>
            <person name="Phouanenavong S."/>
            <person name="Wan K."/>
            <person name="Yu C."/>
            <person name="Lewis S.E."/>
            <person name="Rubin G.M."/>
            <person name="Celniker S."/>
        </authorList>
    </citation>
    <scope>NUCLEOTIDE SEQUENCE</scope>
</reference>
<accession>Q8T4I6</accession>
<organism evidence="1">
    <name type="scientific">Drosophila melanogaster</name>
    <name type="common">Fruit fly</name>
    <dbReference type="NCBI Taxonomy" id="7227"/>
    <lineage>
        <taxon>Eukaryota</taxon>
        <taxon>Metazoa</taxon>
        <taxon>Ecdysozoa</taxon>
        <taxon>Arthropoda</taxon>
        <taxon>Hexapoda</taxon>
        <taxon>Insecta</taxon>
        <taxon>Pterygota</taxon>
        <taxon>Neoptera</taxon>
        <taxon>Endopterygota</taxon>
        <taxon>Diptera</taxon>
        <taxon>Brachycera</taxon>
        <taxon>Muscomorpha</taxon>
        <taxon>Ephydroidea</taxon>
        <taxon>Drosophilidae</taxon>
        <taxon>Drosophila</taxon>
        <taxon>Sophophora</taxon>
    </lineage>
</organism>
<dbReference type="AlphaFoldDB" id="Q8T4I6"/>
<protein>
    <submittedName>
        <fullName evidence="1">AT03385p</fullName>
    </submittedName>
</protein>